<dbReference type="GO" id="GO:0016301">
    <property type="term" value="F:kinase activity"/>
    <property type="evidence" value="ECO:0007669"/>
    <property type="project" value="UniProtKB-KW"/>
</dbReference>
<organism evidence="15">
    <name type="scientific">Anaerostipes caccae</name>
    <dbReference type="NCBI Taxonomy" id="105841"/>
    <lineage>
        <taxon>Bacteria</taxon>
        <taxon>Bacillati</taxon>
        <taxon>Bacillota</taxon>
        <taxon>Clostridia</taxon>
        <taxon>Lachnospirales</taxon>
        <taxon>Lachnospiraceae</taxon>
        <taxon>Anaerostipes</taxon>
    </lineage>
</organism>
<dbReference type="PANTHER" id="PTHR43071:SF1">
    <property type="entry name" value="2-AMINO-4-HYDROXY-6-HYDROXYMETHYLDIHYDROPTERIDINE PYROPHOSPHOKINASE"/>
    <property type="match status" value="1"/>
</dbReference>
<dbReference type="NCBIfam" id="TIGR00526">
    <property type="entry name" value="folB_dom"/>
    <property type="match status" value="1"/>
</dbReference>
<evidence type="ECO:0000256" key="7">
    <source>
        <dbReference type="ARBA" id="ARBA00022679"/>
    </source>
</evidence>
<dbReference type="EMBL" id="CACRSQ010000007">
    <property type="protein sequence ID" value="VYT34422.1"/>
    <property type="molecule type" value="Genomic_DNA"/>
</dbReference>
<dbReference type="InterPro" id="IPR000550">
    <property type="entry name" value="Hppk"/>
</dbReference>
<dbReference type="PANTHER" id="PTHR43071">
    <property type="entry name" value="2-AMINO-4-HYDROXY-6-HYDROXYMETHYLDIHYDROPTERIDINE PYROPHOSPHOKINASE"/>
    <property type="match status" value="1"/>
</dbReference>
<proteinExistence type="inferred from homology"/>
<dbReference type="FunFam" id="3.30.1130.10:FF:000003">
    <property type="entry name" value="7,8-dihydroneopterin aldolase"/>
    <property type="match status" value="1"/>
</dbReference>
<evidence type="ECO:0000256" key="9">
    <source>
        <dbReference type="ARBA" id="ARBA00022777"/>
    </source>
</evidence>
<feature type="domain" description="7,8-dihydro-6-hydroxymethylpterin-pyrophosphokinase" evidence="14">
    <location>
        <begin position="206"/>
        <end position="217"/>
    </location>
</feature>
<evidence type="ECO:0000256" key="8">
    <source>
        <dbReference type="ARBA" id="ARBA00022741"/>
    </source>
</evidence>
<comment type="pathway">
    <text evidence="3 13">Cofactor biosynthesis; tetrahydrofolate biosynthesis; 2-amino-4-hydroxy-6-hydroxymethyl-7,8-dihydropteridine diphosphate from 7,8-dihydroneopterin triphosphate: step 3/4.</text>
</comment>
<dbReference type="GO" id="GO:0046654">
    <property type="term" value="P:tetrahydrofolate biosynthetic process"/>
    <property type="evidence" value="ECO:0007669"/>
    <property type="project" value="UniProtKB-UniRule"/>
</dbReference>
<comment type="similarity">
    <text evidence="6">In the N-terminal section; belongs to the DHNA family.</text>
</comment>
<comment type="catalytic activity">
    <reaction evidence="1">
        <text>6-hydroxymethyl-7,8-dihydropterin + ATP = (7,8-dihydropterin-6-yl)methyl diphosphate + AMP + H(+)</text>
        <dbReference type="Rhea" id="RHEA:11412"/>
        <dbReference type="ChEBI" id="CHEBI:15378"/>
        <dbReference type="ChEBI" id="CHEBI:30616"/>
        <dbReference type="ChEBI" id="CHEBI:44841"/>
        <dbReference type="ChEBI" id="CHEBI:72950"/>
        <dbReference type="ChEBI" id="CHEBI:456215"/>
        <dbReference type="EC" id="2.7.6.3"/>
    </reaction>
</comment>
<dbReference type="EC" id="2.7.6.3" evidence="13"/>
<dbReference type="Gene3D" id="3.30.1130.10">
    <property type="match status" value="1"/>
</dbReference>
<accession>A0A6N2W0D4</accession>
<comment type="catalytic activity">
    <reaction evidence="2 13">
        <text>7,8-dihydroneopterin = 6-hydroxymethyl-7,8-dihydropterin + glycolaldehyde</text>
        <dbReference type="Rhea" id="RHEA:10540"/>
        <dbReference type="ChEBI" id="CHEBI:17001"/>
        <dbReference type="ChEBI" id="CHEBI:17071"/>
        <dbReference type="ChEBI" id="CHEBI:44841"/>
        <dbReference type="EC" id="4.1.2.25"/>
    </reaction>
</comment>
<comment type="similarity">
    <text evidence="5 13">Belongs to the DHNA family.</text>
</comment>
<dbReference type="InterPro" id="IPR006157">
    <property type="entry name" value="FolB_dom"/>
</dbReference>
<dbReference type="InterPro" id="IPR043133">
    <property type="entry name" value="GTP-CH-I_C/QueF"/>
</dbReference>
<evidence type="ECO:0000256" key="4">
    <source>
        <dbReference type="ARBA" id="ARBA00005051"/>
    </source>
</evidence>
<dbReference type="GO" id="GO:0004150">
    <property type="term" value="F:dihydroneopterin aldolase activity"/>
    <property type="evidence" value="ECO:0007669"/>
    <property type="project" value="UniProtKB-UniRule"/>
</dbReference>
<evidence type="ECO:0000256" key="13">
    <source>
        <dbReference type="RuleBase" id="RU362079"/>
    </source>
</evidence>
<dbReference type="RefSeq" id="WP_006566527.1">
    <property type="nucleotide sequence ID" value="NZ_BAABRZ010000002.1"/>
</dbReference>
<protein>
    <recommendedName>
        <fullName evidence="13">Bifunctional folate synthesis protein</fullName>
    </recommendedName>
    <domain>
        <recommendedName>
            <fullName evidence="13">Dihydroneopterin aldolase</fullName>
            <shortName evidence="13">DHNA</shortName>
            <ecNumber evidence="13">4.1.2.25</ecNumber>
        </recommendedName>
        <alternativeName>
            <fullName evidence="13">7,8-dihydroneopterin aldolase</fullName>
        </alternativeName>
    </domain>
    <domain>
        <recommendedName>
            <fullName evidence="13">2-amino-4-hydroxy-6-hydroxymethyldihydropteridine pyrophosphokinase</fullName>
            <ecNumber evidence="13">2.7.6.3</ecNumber>
        </recommendedName>
        <alternativeName>
            <fullName evidence="13">6-hydroxymethyl-7,8-dihydropterin pyrophosphokinase</fullName>
            <shortName evidence="13">PPPK</shortName>
        </alternativeName>
        <alternativeName>
            <fullName evidence="13">7,8-dihydro-6-hydroxymethylpterin pyrophosphokinase</fullName>
            <shortName evidence="13">HPPK</shortName>
        </alternativeName>
    </domain>
</protein>
<dbReference type="InterPro" id="IPR006156">
    <property type="entry name" value="Dihydroneopterin_aldolase"/>
</dbReference>
<dbReference type="CDD" id="cd00534">
    <property type="entry name" value="DHNA_DHNTPE"/>
    <property type="match status" value="1"/>
</dbReference>
<comment type="function">
    <text evidence="13">Catalyzes the conversion of 7,8-dihydroneopterin to 6-hydroxymethyl-7,8-dihydropterin.</text>
</comment>
<keyword evidence="9" id="KW-0418">Kinase</keyword>
<dbReference type="GO" id="GO:0005524">
    <property type="term" value="F:ATP binding"/>
    <property type="evidence" value="ECO:0007669"/>
    <property type="project" value="UniProtKB-KW"/>
</dbReference>
<evidence type="ECO:0000256" key="10">
    <source>
        <dbReference type="ARBA" id="ARBA00022840"/>
    </source>
</evidence>
<evidence type="ECO:0000256" key="6">
    <source>
        <dbReference type="ARBA" id="ARBA00009640"/>
    </source>
</evidence>
<dbReference type="SUPFAM" id="SSF55083">
    <property type="entry name" value="6-hydroxymethyl-7,8-dihydropterin pyrophosphokinase, HPPK"/>
    <property type="match status" value="1"/>
</dbReference>
<name>A0A6N2W0D4_9FIRM</name>
<keyword evidence="11 13" id="KW-0289">Folate biosynthesis</keyword>
<keyword evidence="7" id="KW-0808">Transferase</keyword>
<dbReference type="PROSITE" id="PS00794">
    <property type="entry name" value="HPPK"/>
    <property type="match status" value="1"/>
</dbReference>
<dbReference type="SUPFAM" id="SSF55620">
    <property type="entry name" value="Tetrahydrobiopterin biosynthesis enzymes-like"/>
    <property type="match status" value="1"/>
</dbReference>
<dbReference type="NCBIfam" id="TIGR01498">
    <property type="entry name" value="folK"/>
    <property type="match status" value="1"/>
</dbReference>
<dbReference type="GO" id="GO:0003848">
    <property type="term" value="F:2-amino-4-hydroxy-6-hydroxymethyldihydropteridine diphosphokinase activity"/>
    <property type="evidence" value="ECO:0007669"/>
    <property type="project" value="UniProtKB-EC"/>
</dbReference>
<reference evidence="15" key="1">
    <citation type="submission" date="2019-11" db="EMBL/GenBank/DDBJ databases">
        <authorList>
            <person name="Feng L."/>
        </authorList>
    </citation>
    <scope>NUCLEOTIDE SEQUENCE</scope>
    <source>
        <strain evidence="15">AcaccaeLFYP115</strain>
    </source>
</reference>
<dbReference type="EC" id="4.1.2.25" evidence="13"/>
<dbReference type="CDD" id="cd00483">
    <property type="entry name" value="HPPK"/>
    <property type="match status" value="1"/>
</dbReference>
<evidence type="ECO:0000256" key="12">
    <source>
        <dbReference type="ARBA" id="ARBA00023239"/>
    </source>
</evidence>
<evidence type="ECO:0000256" key="2">
    <source>
        <dbReference type="ARBA" id="ARBA00001353"/>
    </source>
</evidence>
<dbReference type="UniPathway" id="UPA00077">
    <property type="reaction ID" value="UER00154"/>
</dbReference>
<comment type="pathway">
    <text evidence="4">Cofactor biosynthesis; tetrahydrofolate biosynthesis; 2-amino-4-hydroxy-6-hydroxymethyl-7,8-dihydropteridine diphosphate from 7,8-dihydroneopterin triphosphate: step 4/4.</text>
</comment>
<evidence type="ECO:0000259" key="14">
    <source>
        <dbReference type="PROSITE" id="PS00794"/>
    </source>
</evidence>
<evidence type="ECO:0000256" key="3">
    <source>
        <dbReference type="ARBA" id="ARBA00005013"/>
    </source>
</evidence>
<dbReference type="InterPro" id="IPR035907">
    <property type="entry name" value="Hppk_sf"/>
</dbReference>
<gene>
    <name evidence="15" type="primary">sulD</name>
    <name evidence="15" type="ORF">ACLFYP115_02849</name>
</gene>
<sequence length="275" mass="31885">MDQIIIKELELYSNHGVYKEEKVLGQKFLVSAVLYTDTKRAGKSDKIEYSVNYGEVCHRIREIMEGNTFDLIERVAETIAERLLIEFDLIRKTEVEVKKPWAPIGLPIQSVSVRIERQWHRAYIGIGSNMGDRMKYINEAVKQMKQEDDLRLICVSDLAETEPYGYTEQDKFINGCIGIDTLKTPEELLEYLQGLENNAGRERIVHWGPRTLDLDILLYDDIVIHGDHLTIPHPEIPKRSFVLEPLVQIAPYERHPVLNKTILELKDALEEKEEK</sequence>
<dbReference type="NCBIfam" id="TIGR00525">
    <property type="entry name" value="folB"/>
    <property type="match status" value="1"/>
</dbReference>
<evidence type="ECO:0000256" key="5">
    <source>
        <dbReference type="ARBA" id="ARBA00005708"/>
    </source>
</evidence>
<dbReference type="AlphaFoldDB" id="A0A6N2W0D4"/>
<dbReference type="SMART" id="SM00905">
    <property type="entry name" value="FolB"/>
    <property type="match status" value="1"/>
</dbReference>
<keyword evidence="12 13" id="KW-0456">Lyase</keyword>
<dbReference type="Pfam" id="PF01288">
    <property type="entry name" value="HPPK"/>
    <property type="match status" value="1"/>
</dbReference>
<keyword evidence="8" id="KW-0547">Nucleotide-binding</keyword>
<evidence type="ECO:0000256" key="1">
    <source>
        <dbReference type="ARBA" id="ARBA00000198"/>
    </source>
</evidence>
<dbReference type="GO" id="GO:0046656">
    <property type="term" value="P:folic acid biosynthetic process"/>
    <property type="evidence" value="ECO:0007669"/>
    <property type="project" value="UniProtKB-UniRule"/>
</dbReference>
<evidence type="ECO:0000256" key="11">
    <source>
        <dbReference type="ARBA" id="ARBA00022909"/>
    </source>
</evidence>
<dbReference type="Pfam" id="PF02152">
    <property type="entry name" value="FolB"/>
    <property type="match status" value="1"/>
</dbReference>
<evidence type="ECO:0000313" key="15">
    <source>
        <dbReference type="EMBL" id="VYT34422.1"/>
    </source>
</evidence>
<dbReference type="Gene3D" id="3.30.70.560">
    <property type="entry name" value="7,8-Dihydro-6-hydroxymethylpterin-pyrophosphokinase HPPK"/>
    <property type="match status" value="1"/>
</dbReference>
<dbReference type="GeneID" id="69470000"/>
<keyword evidence="10" id="KW-0067">ATP-binding</keyword>